<dbReference type="GO" id="GO:0005737">
    <property type="term" value="C:cytoplasm"/>
    <property type="evidence" value="ECO:0007669"/>
    <property type="project" value="UniProtKB-SubCell"/>
</dbReference>
<comment type="similarity">
    <text evidence="3 10">Belongs to the snRNP core protein family.</text>
</comment>
<evidence type="ECO:0000256" key="8">
    <source>
        <dbReference type="ARBA" id="ARBA00023242"/>
    </source>
</evidence>
<evidence type="ECO:0000313" key="14">
    <source>
        <dbReference type="Proteomes" id="UP000035682"/>
    </source>
</evidence>
<comment type="subcellular location">
    <subcellularLocation>
        <location evidence="2">Cytoplasm</location>
    </subcellularLocation>
    <subcellularLocation>
        <location evidence="1 10">Nucleus</location>
    </subcellularLocation>
</comment>
<sequence>MKLVHFLMKLSHETVIIELKNGNQVQGTVVGVDIAMNIHLRQVKMTLKSGDNLSMESITVRGNNLRYVILPDQLPLNSMLVDDAIKGTKASKSSTRGRGASRGGRSLRSRGRGAPVRR</sequence>
<dbReference type="CDD" id="cd01724">
    <property type="entry name" value="Sm_D1"/>
    <property type="match status" value="1"/>
</dbReference>
<proteinExistence type="inferred from homology"/>
<evidence type="ECO:0000313" key="13">
    <source>
        <dbReference type="EMBL" id="CEF67343.1"/>
    </source>
</evidence>
<dbReference type="Gene3D" id="2.30.30.100">
    <property type="match status" value="1"/>
</dbReference>
<dbReference type="SMART" id="SM00651">
    <property type="entry name" value="Sm"/>
    <property type="match status" value="1"/>
</dbReference>
<dbReference type="InterPro" id="IPR047575">
    <property type="entry name" value="Sm"/>
</dbReference>
<feature type="domain" description="Sm" evidence="12">
    <location>
        <begin position="2"/>
        <end position="74"/>
    </location>
</feature>
<evidence type="ECO:0000256" key="11">
    <source>
        <dbReference type="SAM" id="MobiDB-lite"/>
    </source>
</evidence>
<keyword evidence="4" id="KW-0963">Cytoplasm</keyword>
<feature type="compositionally biased region" description="Low complexity" evidence="11">
    <location>
        <begin position="91"/>
        <end position="104"/>
    </location>
</feature>
<keyword evidence="9 10" id="KW-0687">Ribonucleoprotein</keyword>
<dbReference type="InterPro" id="IPR010920">
    <property type="entry name" value="LSM_dom_sf"/>
</dbReference>
<keyword evidence="5 10" id="KW-0507">mRNA processing</keyword>
<protein>
    <recommendedName>
        <fullName evidence="10">Small nuclear ribonucleoprotein Sm D1</fullName>
    </recommendedName>
    <alternativeName>
        <fullName evidence="10">snRNP core protein D1</fullName>
    </alternativeName>
</protein>
<evidence type="ECO:0000256" key="2">
    <source>
        <dbReference type="ARBA" id="ARBA00004496"/>
    </source>
</evidence>
<dbReference type="OMA" id="TFLMKLT"/>
<dbReference type="GO" id="GO:0000387">
    <property type="term" value="P:spliceosomal snRNP assembly"/>
    <property type="evidence" value="ECO:0007669"/>
    <property type="project" value="UniProtKB-UniRule"/>
</dbReference>
<evidence type="ECO:0000256" key="1">
    <source>
        <dbReference type="ARBA" id="ARBA00004123"/>
    </source>
</evidence>
<dbReference type="GO" id="GO:0003723">
    <property type="term" value="F:RNA binding"/>
    <property type="evidence" value="ECO:0007669"/>
    <property type="project" value="InterPro"/>
</dbReference>
<evidence type="ECO:0000256" key="3">
    <source>
        <dbReference type="ARBA" id="ARBA00008146"/>
    </source>
</evidence>
<dbReference type="SUPFAM" id="SSF50182">
    <property type="entry name" value="Sm-like ribonucleoproteins"/>
    <property type="match status" value="1"/>
</dbReference>
<dbReference type="InterPro" id="IPR027141">
    <property type="entry name" value="LSm4/Sm_D1/D3"/>
</dbReference>
<dbReference type="WBParaSite" id="SRAE_2000200700.1">
    <property type="protein sequence ID" value="SRAE_2000200700.1"/>
    <property type="gene ID" value="WBGene00262214"/>
</dbReference>
<keyword evidence="7 10" id="KW-0508">mRNA splicing</keyword>
<dbReference type="Proteomes" id="UP000035682">
    <property type="component" value="Unplaced"/>
</dbReference>
<evidence type="ECO:0000256" key="10">
    <source>
        <dbReference type="RuleBase" id="RU365054"/>
    </source>
</evidence>
<dbReference type="CTD" id="36379708"/>
<dbReference type="EMBL" id="LN609529">
    <property type="protein sequence ID" value="CEF67343.1"/>
    <property type="molecule type" value="Genomic_DNA"/>
</dbReference>
<evidence type="ECO:0000313" key="16">
    <source>
        <dbReference type="WormBase" id="SRAE_2000200700"/>
    </source>
</evidence>
<dbReference type="GO" id="GO:0005681">
    <property type="term" value="C:spliceosomal complex"/>
    <property type="evidence" value="ECO:0007669"/>
    <property type="project" value="UniProtKB-KW"/>
</dbReference>
<feature type="region of interest" description="Disordered" evidence="11">
    <location>
        <begin position="87"/>
        <end position="118"/>
    </location>
</feature>
<keyword evidence="8 10" id="KW-0539">Nucleus</keyword>
<dbReference type="PROSITE" id="PS52002">
    <property type="entry name" value="SM"/>
    <property type="match status" value="1"/>
</dbReference>
<feature type="compositionally biased region" description="Basic residues" evidence="11">
    <location>
        <begin position="105"/>
        <end position="118"/>
    </location>
</feature>
<dbReference type="WormBase" id="SRAE_2000200700">
    <property type="protein sequence ID" value="SRP09214"/>
    <property type="gene ID" value="WBGene00262214"/>
</dbReference>
<organism evidence="13">
    <name type="scientific">Strongyloides ratti</name>
    <name type="common">Parasitic roundworm</name>
    <dbReference type="NCBI Taxonomy" id="34506"/>
    <lineage>
        <taxon>Eukaryota</taxon>
        <taxon>Metazoa</taxon>
        <taxon>Ecdysozoa</taxon>
        <taxon>Nematoda</taxon>
        <taxon>Chromadorea</taxon>
        <taxon>Rhabditida</taxon>
        <taxon>Tylenchina</taxon>
        <taxon>Panagrolaimomorpha</taxon>
        <taxon>Strongyloidoidea</taxon>
        <taxon>Strongyloididae</taxon>
        <taxon>Strongyloides</taxon>
    </lineage>
</organism>
<dbReference type="OrthoDB" id="9626941at2759"/>
<dbReference type="AlphaFoldDB" id="A0A090LGT9"/>
<reference evidence="13 14" key="1">
    <citation type="submission" date="2014-09" db="EMBL/GenBank/DDBJ databases">
        <authorList>
            <person name="Martin A.A."/>
        </authorList>
    </citation>
    <scope>NUCLEOTIDE SEQUENCE</scope>
    <source>
        <strain evidence="14">ED321</strain>
        <strain evidence="13">ED321 Heterogonic</strain>
    </source>
</reference>
<evidence type="ECO:0000256" key="5">
    <source>
        <dbReference type="ARBA" id="ARBA00022664"/>
    </source>
</evidence>
<dbReference type="eggNOG" id="KOG3428">
    <property type="taxonomic scope" value="Eukaryota"/>
</dbReference>
<dbReference type="InterPro" id="IPR034102">
    <property type="entry name" value="Sm_D1"/>
</dbReference>
<evidence type="ECO:0000313" key="15">
    <source>
        <dbReference type="WBParaSite" id="SRAE_2000200700.1"/>
    </source>
</evidence>
<evidence type="ECO:0000256" key="4">
    <source>
        <dbReference type="ARBA" id="ARBA00022490"/>
    </source>
</evidence>
<evidence type="ECO:0000259" key="12">
    <source>
        <dbReference type="PROSITE" id="PS52002"/>
    </source>
</evidence>
<dbReference type="STRING" id="34506.A0A090LGT9"/>
<reference evidence="15" key="2">
    <citation type="submission" date="2020-12" db="UniProtKB">
        <authorList>
            <consortium name="WormBaseParasite"/>
        </authorList>
    </citation>
    <scope>IDENTIFICATION</scope>
</reference>
<keyword evidence="6" id="KW-0747">Spliceosome</keyword>
<dbReference type="PANTHER" id="PTHR23338">
    <property type="entry name" value="SMALL NUCLEAR RIBONUCLEOPROTEIN SM"/>
    <property type="match status" value="1"/>
</dbReference>
<dbReference type="InterPro" id="IPR001163">
    <property type="entry name" value="Sm_dom_euk/arc"/>
</dbReference>
<gene>
    <name evidence="13 15 16" type="ORF">SRAE_2000200700</name>
</gene>
<dbReference type="RefSeq" id="XP_024506543.1">
    <property type="nucleotide sequence ID" value="XM_024653025.1"/>
</dbReference>
<evidence type="ECO:0000256" key="7">
    <source>
        <dbReference type="ARBA" id="ARBA00023187"/>
    </source>
</evidence>
<evidence type="ECO:0000256" key="6">
    <source>
        <dbReference type="ARBA" id="ARBA00022728"/>
    </source>
</evidence>
<dbReference type="FunFam" id="2.30.30.100:FF:000016">
    <property type="entry name" value="Small nuclear ribonucleoprotein Sm D1"/>
    <property type="match status" value="1"/>
</dbReference>
<dbReference type="GeneID" id="36379708"/>
<accession>A0A090LGT9</accession>
<name>A0A090LGT9_STRRB</name>
<dbReference type="Pfam" id="PF01423">
    <property type="entry name" value="LSM"/>
    <property type="match status" value="1"/>
</dbReference>
<evidence type="ECO:0000256" key="9">
    <source>
        <dbReference type="ARBA" id="ARBA00023274"/>
    </source>
</evidence>
<keyword evidence="14" id="KW-1185">Reference proteome</keyword>
<comment type="function">
    <text evidence="10">Plays a role in pre-mRNA splicing as a core component of the spliceosomal U1, U2, U4 and U5 small nuclear ribonucleoproteins (snRNPs), the building blocks of the spliceosome.</text>
</comment>